<evidence type="ECO:0000256" key="15">
    <source>
        <dbReference type="ARBA" id="ARBA00049551"/>
    </source>
</evidence>
<keyword evidence="5" id="KW-0679">Respiratory chain</keyword>
<feature type="transmembrane region" description="Helical" evidence="16">
    <location>
        <begin position="550"/>
        <end position="569"/>
    </location>
</feature>
<keyword evidence="12 16" id="KW-0830">Ubiquinone</keyword>
<keyword evidence="10 16" id="KW-1133">Transmembrane helix</keyword>
<feature type="transmembrane region" description="Helical" evidence="16">
    <location>
        <begin position="181"/>
        <end position="203"/>
    </location>
</feature>
<feature type="transmembrane region" description="Helical" evidence="16">
    <location>
        <begin position="215"/>
        <end position="234"/>
    </location>
</feature>
<name>A0A6H1PGZ7_9MOLL</name>
<feature type="transmembrane region" description="Helical" evidence="16">
    <location>
        <begin position="139"/>
        <end position="161"/>
    </location>
</feature>
<evidence type="ECO:0000256" key="13">
    <source>
        <dbReference type="ARBA" id="ARBA00023128"/>
    </source>
</evidence>
<dbReference type="Pfam" id="PF06455">
    <property type="entry name" value="NADH5_C"/>
    <property type="match status" value="1"/>
</dbReference>
<feature type="domain" description="NADH-Ubiquinone oxidoreductase (complex I) chain 5 N-terminal" evidence="18">
    <location>
        <begin position="49"/>
        <end position="91"/>
    </location>
</feature>
<keyword evidence="8" id="KW-1278">Translocase</keyword>
<evidence type="ECO:0000256" key="5">
    <source>
        <dbReference type="ARBA" id="ARBA00022660"/>
    </source>
</evidence>
<feature type="transmembrane region" description="Helical" evidence="16">
    <location>
        <begin position="457"/>
        <end position="474"/>
    </location>
</feature>
<keyword evidence="14 16" id="KW-0472">Membrane</keyword>
<evidence type="ECO:0000256" key="7">
    <source>
        <dbReference type="ARBA" id="ARBA00022792"/>
    </source>
</evidence>
<feature type="transmembrane region" description="Helical" evidence="16">
    <location>
        <begin position="91"/>
        <end position="108"/>
    </location>
</feature>
<dbReference type="GO" id="GO:0005743">
    <property type="term" value="C:mitochondrial inner membrane"/>
    <property type="evidence" value="ECO:0007669"/>
    <property type="project" value="UniProtKB-SubCell"/>
</dbReference>
<evidence type="ECO:0000256" key="1">
    <source>
        <dbReference type="ARBA" id="ARBA00004448"/>
    </source>
</evidence>
<dbReference type="GO" id="GO:0008137">
    <property type="term" value="F:NADH dehydrogenase (ubiquinone) activity"/>
    <property type="evidence" value="ECO:0007669"/>
    <property type="project" value="UniProtKB-EC"/>
</dbReference>
<keyword evidence="6 16" id="KW-0812">Transmembrane</keyword>
<feature type="transmembrane region" description="Helical" evidence="16">
    <location>
        <begin position="114"/>
        <end position="132"/>
    </location>
</feature>
<dbReference type="Pfam" id="PF00662">
    <property type="entry name" value="Proton_antipo_N"/>
    <property type="match status" value="1"/>
</dbReference>
<dbReference type="InterPro" id="IPR001750">
    <property type="entry name" value="ND/Mrp_TM"/>
</dbReference>
<evidence type="ECO:0000256" key="6">
    <source>
        <dbReference type="ARBA" id="ARBA00022692"/>
    </source>
</evidence>
<dbReference type="GO" id="GO:0042773">
    <property type="term" value="P:ATP synthesis coupled electron transport"/>
    <property type="evidence" value="ECO:0007669"/>
    <property type="project" value="InterPro"/>
</dbReference>
<feature type="transmembrane region" description="Helical" evidence="16">
    <location>
        <begin position="377"/>
        <end position="403"/>
    </location>
</feature>
<proteinExistence type="inferred from homology"/>
<feature type="transmembrane region" description="Helical" evidence="16">
    <location>
        <begin position="271"/>
        <end position="291"/>
    </location>
</feature>
<evidence type="ECO:0000256" key="4">
    <source>
        <dbReference type="ARBA" id="ARBA00022448"/>
    </source>
</evidence>
<feature type="domain" description="NADH dehydrogenase subunit 5 C-terminal" evidence="19">
    <location>
        <begin position="392"/>
        <end position="567"/>
    </location>
</feature>
<dbReference type="GO" id="GO:0003954">
    <property type="term" value="F:NADH dehydrogenase activity"/>
    <property type="evidence" value="ECO:0007669"/>
    <property type="project" value="TreeGrafter"/>
</dbReference>
<keyword evidence="13 16" id="KW-0496">Mitochondrion</keyword>
<keyword evidence="9" id="KW-0249">Electron transport</keyword>
<evidence type="ECO:0000256" key="16">
    <source>
        <dbReference type="RuleBase" id="RU003404"/>
    </source>
</evidence>
<gene>
    <name evidence="20" type="primary">ND5</name>
</gene>
<evidence type="ECO:0000256" key="11">
    <source>
        <dbReference type="ARBA" id="ARBA00023027"/>
    </source>
</evidence>
<comment type="subcellular location">
    <subcellularLocation>
        <location evidence="1">Mitochondrion inner membrane</location>
        <topology evidence="1">Multi-pass membrane protein</topology>
    </subcellularLocation>
</comment>
<feature type="transmembrane region" description="Helical" evidence="16">
    <location>
        <begin position="338"/>
        <end position="357"/>
    </location>
</feature>
<sequence length="570" mass="63889">MKFFKSSAIFASSFLMMYSIIAFSLQLFLMNSTKTMLIELTLFEMNSSIMSIPIILDPNSLMFSSIVCFISSSVMLFTSSYMSEDIFISRFVWIVMLFVASMNFLIFIPNLIALLLGWDGLGLVSFCLVIYYQNQKSLGAGLMTAFMNRIGDVAILLAIGWVMTQAQWDAMFMTTFPNYKWVIMMILLAGMTKSAQIPFCSWLPAAMAAPTPVSALVHSSTLVTAGVFLLIRFYPFLSKLSLFSTTLSIISASTMLMAGIAANFETDLKKIIALSTLSQLGVMMFSIAIGFPSLALLHLMAHALFKALLFLCAGKIIHSHANNQDIRKMSHIWTQLPISSTCFNIANLALCGFPFMAGFYSKDLIIETMLLNQNNYIMILMMMLATMLTASYSIRLSFTIFWSEMKQNTNLSLSDSDMEISAPIMLLASGAMFGGAALTWIFMPPLITPILNNQDKMMTLLLVFTGAWIAFIMFKTNSLKKTNMKNLFFTNMWFMSNLSNNMASKGMLNLSTSMFKFLDLGWIETMGGEGMFNQIINMTKMNEKTQMNKFNLLISMMLLPLIIFTMILVL</sequence>
<comment type="similarity">
    <text evidence="16">Belongs to the complex I subunit 5 family.</text>
</comment>
<feature type="domain" description="NADH:quinone oxidoreductase/Mrp antiporter transmembrane" evidence="17">
    <location>
        <begin position="110"/>
        <end position="389"/>
    </location>
</feature>
<dbReference type="EC" id="7.1.1.2" evidence="2 16"/>
<evidence type="ECO:0000256" key="2">
    <source>
        <dbReference type="ARBA" id="ARBA00012944"/>
    </source>
</evidence>
<evidence type="ECO:0000313" key="20">
    <source>
        <dbReference type="EMBL" id="QIZ12685.1"/>
    </source>
</evidence>
<comment type="function">
    <text evidence="16">Core subunit of the mitochondrial membrane respiratory chain NADH dehydrogenase (Complex I) which catalyzes electron transfer from NADH through the respiratory chain, using ubiquinone as an electron acceptor. Essential for the catalytic activity and assembly of complex I.</text>
</comment>
<dbReference type="PRINTS" id="PR01434">
    <property type="entry name" value="NADHDHGNASE5"/>
</dbReference>
<feature type="transmembrane region" description="Helical" evidence="16">
    <location>
        <begin position="61"/>
        <end position="79"/>
    </location>
</feature>
<accession>A0A6H1PGZ7</accession>
<evidence type="ECO:0000256" key="3">
    <source>
        <dbReference type="ARBA" id="ARBA00021096"/>
    </source>
</evidence>
<dbReference type="AlphaFoldDB" id="A0A6H1PGZ7"/>
<dbReference type="GeneID" id="54615071"/>
<dbReference type="GO" id="GO:0015990">
    <property type="term" value="P:electron transport coupled proton transport"/>
    <property type="evidence" value="ECO:0007669"/>
    <property type="project" value="TreeGrafter"/>
</dbReference>
<keyword evidence="4 16" id="KW-0813">Transport</keyword>
<dbReference type="Pfam" id="PF00361">
    <property type="entry name" value="Proton_antipo_M"/>
    <property type="match status" value="1"/>
</dbReference>
<comment type="catalytic activity">
    <reaction evidence="15 16">
        <text>a ubiquinone + NADH + 5 H(+)(in) = a ubiquinol + NAD(+) + 4 H(+)(out)</text>
        <dbReference type="Rhea" id="RHEA:29091"/>
        <dbReference type="Rhea" id="RHEA-COMP:9565"/>
        <dbReference type="Rhea" id="RHEA-COMP:9566"/>
        <dbReference type="ChEBI" id="CHEBI:15378"/>
        <dbReference type="ChEBI" id="CHEBI:16389"/>
        <dbReference type="ChEBI" id="CHEBI:17976"/>
        <dbReference type="ChEBI" id="CHEBI:57540"/>
        <dbReference type="ChEBI" id="CHEBI:57945"/>
        <dbReference type="EC" id="7.1.1.2"/>
    </reaction>
</comment>
<dbReference type="EMBL" id="MN864063">
    <property type="protein sequence ID" value="QIZ12685.1"/>
    <property type="molecule type" value="Genomic_DNA"/>
</dbReference>
<evidence type="ECO:0000259" key="18">
    <source>
        <dbReference type="Pfam" id="PF00662"/>
    </source>
</evidence>
<evidence type="ECO:0000259" key="19">
    <source>
        <dbReference type="Pfam" id="PF06455"/>
    </source>
</evidence>
<dbReference type="CTD" id="4540"/>
<organism evidence="20">
    <name type="scientific">Acanthochitona avicula</name>
    <dbReference type="NCBI Taxonomy" id="1503212"/>
    <lineage>
        <taxon>Eukaryota</taxon>
        <taxon>Metazoa</taxon>
        <taxon>Spiralia</taxon>
        <taxon>Lophotrochozoa</taxon>
        <taxon>Mollusca</taxon>
        <taxon>Polyplacophora</taxon>
        <taxon>Neoloricata</taxon>
        <taxon>Chitonida</taxon>
        <taxon>Acanthochitonina</taxon>
        <taxon>Acanthochitonidae</taxon>
        <taxon>Acanthochitona</taxon>
    </lineage>
</organism>
<feature type="transmembrane region" description="Helical" evidence="16">
    <location>
        <begin position="6"/>
        <end position="29"/>
    </location>
</feature>
<feature type="transmembrane region" description="Helical" evidence="16">
    <location>
        <begin position="424"/>
        <end position="442"/>
    </location>
</feature>
<geneLocation type="mitochondrion" evidence="20"/>
<dbReference type="RefSeq" id="YP_009773433.1">
    <property type="nucleotide sequence ID" value="NC_047426.1"/>
</dbReference>
<feature type="transmembrane region" description="Helical" evidence="16">
    <location>
        <begin position="240"/>
        <end position="264"/>
    </location>
</feature>
<dbReference type="InterPro" id="IPR010934">
    <property type="entry name" value="NADH_DH_su5_C"/>
</dbReference>
<dbReference type="InterPro" id="IPR001516">
    <property type="entry name" value="Proton_antipo_N"/>
</dbReference>
<evidence type="ECO:0000256" key="12">
    <source>
        <dbReference type="ARBA" id="ARBA00023075"/>
    </source>
</evidence>
<evidence type="ECO:0000256" key="10">
    <source>
        <dbReference type="ARBA" id="ARBA00022989"/>
    </source>
</evidence>
<evidence type="ECO:0000256" key="8">
    <source>
        <dbReference type="ARBA" id="ARBA00022967"/>
    </source>
</evidence>
<protein>
    <recommendedName>
        <fullName evidence="3 16">NADH-ubiquinone oxidoreductase chain 5</fullName>
        <ecNumber evidence="2 16">7.1.1.2</ecNumber>
    </recommendedName>
</protein>
<evidence type="ECO:0000256" key="14">
    <source>
        <dbReference type="ARBA" id="ARBA00023136"/>
    </source>
</evidence>
<evidence type="ECO:0000256" key="9">
    <source>
        <dbReference type="ARBA" id="ARBA00022982"/>
    </source>
</evidence>
<reference evidence="20" key="1">
    <citation type="journal article" date="2020" name="BMC Evol. Biol.">
        <title>A mitogenomic phylogeny of chitons (Mollusca: Polyplacophora).</title>
        <authorList>
            <person name="Irisarri I."/>
            <person name="Uribe J.E."/>
            <person name="Eernisse D.J."/>
            <person name="Zardoya R."/>
        </authorList>
    </citation>
    <scope>NUCLEOTIDE SEQUENCE</scope>
</reference>
<dbReference type="InterPro" id="IPR003945">
    <property type="entry name" value="NU5C-like"/>
</dbReference>
<feature type="transmembrane region" description="Helical" evidence="16">
    <location>
        <begin position="297"/>
        <end position="317"/>
    </location>
</feature>
<keyword evidence="7" id="KW-0999">Mitochondrion inner membrane</keyword>
<keyword evidence="11 16" id="KW-0520">NAD</keyword>
<evidence type="ECO:0000259" key="17">
    <source>
        <dbReference type="Pfam" id="PF00361"/>
    </source>
</evidence>
<dbReference type="PANTHER" id="PTHR42829">
    <property type="entry name" value="NADH-UBIQUINONE OXIDOREDUCTASE CHAIN 5"/>
    <property type="match status" value="1"/>
</dbReference>
<dbReference type="PANTHER" id="PTHR42829:SF2">
    <property type="entry name" value="NADH-UBIQUINONE OXIDOREDUCTASE CHAIN 5"/>
    <property type="match status" value="1"/>
</dbReference>